<dbReference type="SUPFAM" id="SSF55874">
    <property type="entry name" value="ATPase domain of HSP90 chaperone/DNA topoisomerase II/histidine kinase"/>
    <property type="match status" value="1"/>
</dbReference>
<dbReference type="PANTHER" id="PTHR43304:SF1">
    <property type="entry name" value="PAC DOMAIN-CONTAINING PROTEIN"/>
    <property type="match status" value="1"/>
</dbReference>
<dbReference type="InterPro" id="IPR035965">
    <property type="entry name" value="PAS-like_dom_sf"/>
</dbReference>
<dbReference type="PROSITE" id="PS50109">
    <property type="entry name" value="HIS_KIN"/>
    <property type="match status" value="1"/>
</dbReference>
<reference evidence="11" key="1">
    <citation type="submission" date="2019-10" db="EMBL/GenBank/DDBJ databases">
        <title>Draft genome sequece of Microseira wollei NIES-4236.</title>
        <authorList>
            <person name="Yamaguchi H."/>
            <person name="Suzuki S."/>
            <person name="Kawachi M."/>
        </authorList>
    </citation>
    <scope>NUCLEOTIDE SEQUENCE</scope>
    <source>
        <strain evidence="11">NIES-4236</strain>
    </source>
</reference>
<name>A0AAV3X9U1_9CYAN</name>
<evidence type="ECO:0000313" key="11">
    <source>
        <dbReference type="EMBL" id="GET39602.1"/>
    </source>
</evidence>
<dbReference type="AlphaFoldDB" id="A0AAV3X9U1"/>
<dbReference type="InterPro" id="IPR013656">
    <property type="entry name" value="PAS_4"/>
</dbReference>
<feature type="domain" description="PAS" evidence="9">
    <location>
        <begin position="412"/>
        <end position="488"/>
    </location>
</feature>
<dbReference type="SMART" id="SM00065">
    <property type="entry name" value="GAF"/>
    <property type="match status" value="1"/>
</dbReference>
<feature type="coiled-coil region" evidence="7">
    <location>
        <begin position="968"/>
        <end position="1005"/>
    </location>
</feature>
<dbReference type="SUPFAM" id="SSF55785">
    <property type="entry name" value="PYP-like sensor domain (PAS domain)"/>
    <property type="match status" value="6"/>
</dbReference>
<feature type="domain" description="PAS" evidence="9">
    <location>
        <begin position="116"/>
        <end position="186"/>
    </location>
</feature>
<keyword evidence="12" id="KW-1185">Reference proteome</keyword>
<evidence type="ECO:0000256" key="2">
    <source>
        <dbReference type="ARBA" id="ARBA00012438"/>
    </source>
</evidence>
<dbReference type="Pfam" id="PF02518">
    <property type="entry name" value="HATPase_c"/>
    <property type="match status" value="1"/>
</dbReference>
<dbReference type="EC" id="2.7.13.3" evidence="2"/>
<keyword evidence="5 11" id="KW-0418">Kinase</keyword>
<keyword evidence="4" id="KW-0808">Transferase</keyword>
<feature type="domain" description="PAC" evidence="10">
    <location>
        <begin position="491"/>
        <end position="543"/>
    </location>
</feature>
<dbReference type="Pfam" id="PF01590">
    <property type="entry name" value="GAF"/>
    <property type="match status" value="1"/>
</dbReference>
<evidence type="ECO:0000256" key="4">
    <source>
        <dbReference type="ARBA" id="ARBA00022679"/>
    </source>
</evidence>
<dbReference type="SMART" id="SM00091">
    <property type="entry name" value="PAS"/>
    <property type="match status" value="6"/>
</dbReference>
<feature type="domain" description="PAC" evidence="10">
    <location>
        <begin position="188"/>
        <end position="240"/>
    </location>
</feature>
<organism evidence="11 12">
    <name type="scientific">Microseira wollei NIES-4236</name>
    <dbReference type="NCBI Taxonomy" id="2530354"/>
    <lineage>
        <taxon>Bacteria</taxon>
        <taxon>Bacillati</taxon>
        <taxon>Cyanobacteriota</taxon>
        <taxon>Cyanophyceae</taxon>
        <taxon>Oscillatoriophycideae</taxon>
        <taxon>Aerosakkonematales</taxon>
        <taxon>Aerosakkonemataceae</taxon>
        <taxon>Microseira</taxon>
    </lineage>
</organism>
<comment type="caution">
    <text evidence="11">The sequence shown here is derived from an EMBL/GenBank/DDBJ whole genome shotgun (WGS) entry which is preliminary data.</text>
</comment>
<evidence type="ECO:0000256" key="1">
    <source>
        <dbReference type="ARBA" id="ARBA00000085"/>
    </source>
</evidence>
<dbReference type="InterPro" id="IPR052162">
    <property type="entry name" value="Sensor_kinase/Photoreceptor"/>
</dbReference>
<dbReference type="CDD" id="cd00082">
    <property type="entry name" value="HisKA"/>
    <property type="match status" value="1"/>
</dbReference>
<dbReference type="SMART" id="SM00387">
    <property type="entry name" value="HATPase_c"/>
    <property type="match status" value="1"/>
</dbReference>
<evidence type="ECO:0000256" key="5">
    <source>
        <dbReference type="ARBA" id="ARBA00022777"/>
    </source>
</evidence>
<keyword evidence="7" id="KW-0175">Coiled coil</keyword>
<feature type="domain" description="PAS" evidence="9">
    <location>
        <begin position="287"/>
        <end position="357"/>
    </location>
</feature>
<keyword evidence="3" id="KW-0597">Phosphoprotein</keyword>
<sequence length="1276" mass="144030">MADRFFKLSLDLLCIAGLDGYFKHVNPAWEKTLGFRQSELLAKPFLELVHPEDREATIAEVKKLDSGIETIRFENRYLCKDGSYKWLIWNAAPYLEEGLIYAVARDITEQKQAEQELRDLSAALANAVEGISRLDTQGRYISANKAYANAAGYEPEEMIGMEWPLTVHPEDIEKLIAAYEQMLKDGKVEAEARGIRKDGSIFYKQVVMVCAYDAQHRFIGHHCFMKDITERKQMEAALIQAKELLELRVEARTAQLRQTVQQLESEILERKMAEAAREQAKEELEISNGLLRSVIEGTPDSIFVKDLQGRYQMINSAGAIAMGKSVAEIIGKDDRELMPEEIWRQIQATDRRIMETGETQILEEEVTRDNLTRTYLSTKNAYRDRNGNIIGVMGISRDITFRKQAREALYREREFLNALLDNLQDGIVACDANGTLTLFNRATRDYCGLPEQPIPPEMWAKYYNIYMPDGKTPMPTEEIPLFRAFRGETIRNVEMVLVPKDRKPRTLLASGQPIIDASGNKLGAVVAMHDITDRKIAEAALKASEAQYRRIVETANEGIWMLDENGMTTFVNPQMAAMLGYRVAEMLGEPLVAFMDEKGIAIAKTKLEHRRPGIAEQNDFKFTRKDGSDLWAIVSTNPIYDTEGKYAGTLGMITDITSRKQTEAALAKQQQTLRTILDNTPIWIWMTDRNGKMQFVNKTFCENVGIPESRFLEVSHYSEILGLEASANSMASDAACWSQELPHHSEESLPFVDGQQHYLEITKAKIKDKDGNIIGLIGLGVDATFRRRQAQELQASEQKYRLLAQREALLNQLASHIRNSLDVNTILETAVQEIQTLLQLDRCNFVWYRPASAPPVWQVVTEAKIPTLASQVGVYPVEANILVEQLINQAILRASDLKNSRNLEGRRLYHKYGYRAIVSLPIQTPSGAIGLLVCAQCDNGRTWCDEEVELLRAVADQLAIALYQAELYTQAQNSAQEAQEKALELEQALQQLQQTQTQLIQTEKMSSLGQLVAGVAHEINNPVNFIYGNLVHAEQYTQDLLKLLGLYQEHYPNPPAELEDEAENCEIDFLAEDLPKLLGSMKMGAERIRQIVLSLRNFSRLDEAEMKAVDIHEGIENTLLILQNRLKVKSDYVGIEIVKEYSELPQVECYPGQLNQVFMNIINNAIDALEENRWKPENQGEKNNKVPKIKISTEVKNGEKLVVRIADNGPGMTETVKAKLFDPFFTTKPVGKGTGLGLSISYQIVVEKHGGVLDCISQPGKGTEFWIEIPIRQGIS</sequence>
<dbReference type="SMART" id="SM00086">
    <property type="entry name" value="PAC"/>
    <property type="match status" value="4"/>
</dbReference>
<evidence type="ECO:0000313" key="12">
    <source>
        <dbReference type="Proteomes" id="UP001050975"/>
    </source>
</evidence>
<dbReference type="PRINTS" id="PR00344">
    <property type="entry name" value="BCTRLSENSOR"/>
</dbReference>
<dbReference type="CDD" id="cd00130">
    <property type="entry name" value="PAS"/>
    <property type="match status" value="6"/>
</dbReference>
<evidence type="ECO:0000256" key="7">
    <source>
        <dbReference type="SAM" id="Coils"/>
    </source>
</evidence>
<dbReference type="InterPro" id="IPR036097">
    <property type="entry name" value="HisK_dim/P_sf"/>
</dbReference>
<accession>A0AAV3X9U1</accession>
<feature type="domain" description="PAS" evidence="9">
    <location>
        <begin position="544"/>
        <end position="592"/>
    </location>
</feature>
<keyword evidence="6" id="KW-0902">Two-component regulatory system</keyword>
<dbReference type="GO" id="GO:0006355">
    <property type="term" value="P:regulation of DNA-templated transcription"/>
    <property type="evidence" value="ECO:0007669"/>
    <property type="project" value="InterPro"/>
</dbReference>
<dbReference type="InterPro" id="IPR013767">
    <property type="entry name" value="PAS_fold"/>
</dbReference>
<feature type="domain" description="PAC" evidence="10">
    <location>
        <begin position="71"/>
        <end position="119"/>
    </location>
</feature>
<dbReference type="RefSeq" id="WP_226585031.1">
    <property type="nucleotide sequence ID" value="NZ_BLAY01000069.1"/>
</dbReference>
<dbReference type="SUPFAM" id="SSF47384">
    <property type="entry name" value="Homodimeric domain of signal transducing histidine kinase"/>
    <property type="match status" value="1"/>
</dbReference>
<dbReference type="InterPro" id="IPR036890">
    <property type="entry name" value="HATPase_C_sf"/>
</dbReference>
<dbReference type="PROSITE" id="PS50112">
    <property type="entry name" value="PAS"/>
    <property type="match status" value="6"/>
</dbReference>
<gene>
    <name evidence="11" type="ORF">MiSe_43730</name>
</gene>
<dbReference type="Gene3D" id="3.30.450.20">
    <property type="entry name" value="PAS domain"/>
    <property type="match status" value="6"/>
</dbReference>
<feature type="domain" description="PAC" evidence="10">
    <location>
        <begin position="355"/>
        <end position="411"/>
    </location>
</feature>
<dbReference type="InterPro" id="IPR003661">
    <property type="entry name" value="HisK_dim/P_dom"/>
</dbReference>
<dbReference type="InterPro" id="IPR000014">
    <property type="entry name" value="PAS"/>
</dbReference>
<proteinExistence type="predicted"/>
<dbReference type="InterPro" id="IPR001610">
    <property type="entry name" value="PAC"/>
</dbReference>
<feature type="domain" description="PAS" evidence="9">
    <location>
        <begin position="19"/>
        <end position="55"/>
    </location>
</feature>
<feature type="domain" description="PAS" evidence="9">
    <location>
        <begin position="669"/>
        <end position="721"/>
    </location>
</feature>
<dbReference type="NCBIfam" id="TIGR00229">
    <property type="entry name" value="sensory_box"/>
    <property type="match status" value="6"/>
</dbReference>
<dbReference type="InterPro" id="IPR000700">
    <property type="entry name" value="PAS-assoc_C"/>
</dbReference>
<evidence type="ECO:0000256" key="3">
    <source>
        <dbReference type="ARBA" id="ARBA00022553"/>
    </source>
</evidence>
<dbReference type="Pfam" id="PF00989">
    <property type="entry name" value="PAS"/>
    <property type="match status" value="2"/>
</dbReference>
<evidence type="ECO:0000259" key="10">
    <source>
        <dbReference type="PROSITE" id="PS50113"/>
    </source>
</evidence>
<dbReference type="InterPro" id="IPR029016">
    <property type="entry name" value="GAF-like_dom_sf"/>
</dbReference>
<dbReference type="SUPFAM" id="SSF55781">
    <property type="entry name" value="GAF domain-like"/>
    <property type="match status" value="1"/>
</dbReference>
<protein>
    <recommendedName>
        <fullName evidence="2">histidine kinase</fullName>
        <ecNumber evidence="2">2.7.13.3</ecNumber>
    </recommendedName>
</protein>
<dbReference type="InterPro" id="IPR003594">
    <property type="entry name" value="HATPase_dom"/>
</dbReference>
<feature type="domain" description="PAC" evidence="10">
    <location>
        <begin position="616"/>
        <end position="668"/>
    </location>
</feature>
<evidence type="ECO:0000259" key="8">
    <source>
        <dbReference type="PROSITE" id="PS50109"/>
    </source>
</evidence>
<dbReference type="GO" id="GO:0000155">
    <property type="term" value="F:phosphorelay sensor kinase activity"/>
    <property type="evidence" value="ECO:0007669"/>
    <property type="project" value="InterPro"/>
</dbReference>
<evidence type="ECO:0000256" key="6">
    <source>
        <dbReference type="ARBA" id="ARBA00023012"/>
    </source>
</evidence>
<dbReference type="PANTHER" id="PTHR43304">
    <property type="entry name" value="PHYTOCHROME-LIKE PROTEIN CPH1"/>
    <property type="match status" value="1"/>
</dbReference>
<dbReference type="Gene3D" id="1.10.287.130">
    <property type="match status" value="1"/>
</dbReference>
<dbReference type="InterPro" id="IPR003018">
    <property type="entry name" value="GAF"/>
</dbReference>
<dbReference type="PROSITE" id="PS50113">
    <property type="entry name" value="PAC"/>
    <property type="match status" value="6"/>
</dbReference>
<dbReference type="EMBL" id="BLAY01000069">
    <property type="protein sequence ID" value="GET39602.1"/>
    <property type="molecule type" value="Genomic_DNA"/>
</dbReference>
<dbReference type="Proteomes" id="UP001050975">
    <property type="component" value="Unassembled WGS sequence"/>
</dbReference>
<feature type="coiled-coil region" evidence="7">
    <location>
        <begin position="246"/>
        <end position="285"/>
    </location>
</feature>
<dbReference type="InterPro" id="IPR005467">
    <property type="entry name" value="His_kinase_dom"/>
</dbReference>
<dbReference type="Pfam" id="PF08448">
    <property type="entry name" value="PAS_4"/>
    <property type="match status" value="2"/>
</dbReference>
<evidence type="ECO:0000259" key="9">
    <source>
        <dbReference type="PROSITE" id="PS50112"/>
    </source>
</evidence>
<dbReference type="Gene3D" id="3.30.450.40">
    <property type="match status" value="1"/>
</dbReference>
<dbReference type="Pfam" id="PF08447">
    <property type="entry name" value="PAS_3"/>
    <property type="match status" value="2"/>
</dbReference>
<feature type="domain" description="Histidine kinase" evidence="8">
    <location>
        <begin position="1014"/>
        <end position="1273"/>
    </location>
</feature>
<feature type="domain" description="PAC" evidence="10">
    <location>
        <begin position="743"/>
        <end position="795"/>
    </location>
</feature>
<dbReference type="InterPro" id="IPR004358">
    <property type="entry name" value="Sig_transdc_His_kin-like_C"/>
</dbReference>
<dbReference type="InterPro" id="IPR013655">
    <property type="entry name" value="PAS_fold_3"/>
</dbReference>
<dbReference type="Gene3D" id="3.30.565.10">
    <property type="entry name" value="Histidine kinase-like ATPase, C-terminal domain"/>
    <property type="match status" value="1"/>
</dbReference>
<comment type="catalytic activity">
    <reaction evidence="1">
        <text>ATP + protein L-histidine = ADP + protein N-phospho-L-histidine.</text>
        <dbReference type="EC" id="2.7.13.3"/>
    </reaction>
</comment>